<feature type="compositionally biased region" description="Polar residues" evidence="1">
    <location>
        <begin position="77"/>
        <end position="95"/>
    </location>
</feature>
<feature type="compositionally biased region" description="Polar residues" evidence="1">
    <location>
        <begin position="31"/>
        <end position="60"/>
    </location>
</feature>
<dbReference type="EMBL" id="VSRR010002254">
    <property type="protein sequence ID" value="MPC30435.1"/>
    <property type="molecule type" value="Genomic_DNA"/>
</dbReference>
<proteinExistence type="predicted"/>
<comment type="caution">
    <text evidence="2">The sequence shown here is derived from an EMBL/GenBank/DDBJ whole genome shotgun (WGS) entry which is preliminary data.</text>
</comment>
<reference evidence="2 3" key="1">
    <citation type="submission" date="2019-05" db="EMBL/GenBank/DDBJ databases">
        <title>Another draft genome of Portunus trituberculatus and its Hox gene families provides insights of decapod evolution.</title>
        <authorList>
            <person name="Jeong J.-H."/>
            <person name="Song I."/>
            <person name="Kim S."/>
            <person name="Choi T."/>
            <person name="Kim D."/>
            <person name="Ryu S."/>
            <person name="Kim W."/>
        </authorList>
    </citation>
    <scope>NUCLEOTIDE SEQUENCE [LARGE SCALE GENOMIC DNA]</scope>
    <source>
        <tissue evidence="2">Muscle</tissue>
    </source>
</reference>
<feature type="compositionally biased region" description="Basic residues" evidence="1">
    <location>
        <begin position="135"/>
        <end position="146"/>
    </location>
</feature>
<sequence>MFDGPACPCPPDWPASLTRDKHQSARRTKQRTSVTSARSTNLSASNDQTSNTQRPTSNTEHLASVCFSALGLTRTSTHSQLPSQLSCSIQSTLSTGRPPPCGTQHRPATSSTRREPPRAPSLDTDQDFIPTHIRAASHRRHQSSPV</sequence>
<evidence type="ECO:0000313" key="2">
    <source>
        <dbReference type="EMBL" id="MPC30435.1"/>
    </source>
</evidence>
<gene>
    <name evidence="2" type="ORF">E2C01_023700</name>
</gene>
<name>A0A5B7EAQ8_PORTR</name>
<keyword evidence="3" id="KW-1185">Reference proteome</keyword>
<accession>A0A5B7EAQ8</accession>
<evidence type="ECO:0000313" key="3">
    <source>
        <dbReference type="Proteomes" id="UP000324222"/>
    </source>
</evidence>
<feature type="region of interest" description="Disordered" evidence="1">
    <location>
        <begin position="1"/>
        <end position="60"/>
    </location>
</feature>
<dbReference type="AlphaFoldDB" id="A0A5B7EAQ8"/>
<organism evidence="2 3">
    <name type="scientific">Portunus trituberculatus</name>
    <name type="common">Swimming crab</name>
    <name type="synonym">Neptunus trituberculatus</name>
    <dbReference type="NCBI Taxonomy" id="210409"/>
    <lineage>
        <taxon>Eukaryota</taxon>
        <taxon>Metazoa</taxon>
        <taxon>Ecdysozoa</taxon>
        <taxon>Arthropoda</taxon>
        <taxon>Crustacea</taxon>
        <taxon>Multicrustacea</taxon>
        <taxon>Malacostraca</taxon>
        <taxon>Eumalacostraca</taxon>
        <taxon>Eucarida</taxon>
        <taxon>Decapoda</taxon>
        <taxon>Pleocyemata</taxon>
        <taxon>Brachyura</taxon>
        <taxon>Eubrachyura</taxon>
        <taxon>Portunoidea</taxon>
        <taxon>Portunidae</taxon>
        <taxon>Portuninae</taxon>
        <taxon>Portunus</taxon>
    </lineage>
</organism>
<feature type="region of interest" description="Disordered" evidence="1">
    <location>
        <begin position="77"/>
        <end position="146"/>
    </location>
</feature>
<evidence type="ECO:0000256" key="1">
    <source>
        <dbReference type="SAM" id="MobiDB-lite"/>
    </source>
</evidence>
<dbReference type="Proteomes" id="UP000324222">
    <property type="component" value="Unassembled WGS sequence"/>
</dbReference>
<protein>
    <submittedName>
        <fullName evidence="2">Uncharacterized protein</fullName>
    </submittedName>
</protein>